<dbReference type="Pfam" id="PF13558">
    <property type="entry name" value="SbcC_Walker_B"/>
    <property type="match status" value="1"/>
</dbReference>
<dbReference type="EMBL" id="DWXZ01000248">
    <property type="protein sequence ID" value="HJB38680.1"/>
    <property type="molecule type" value="Genomic_DNA"/>
</dbReference>
<keyword evidence="1" id="KW-0175">Coiled coil</keyword>
<gene>
    <name evidence="2" type="ORF">H9942_11550</name>
</gene>
<sequence>MNRWKMHRLGFLNFWLYDCEEFWIRDGHFLLRGNNASGKSITTQSFIPFLLDGNKSPERLDPFGSRDRKMEYYLLGDGEREESTGYLYLELKKDGVEEYLTIGVGMRAQRGKGIDFWGFCLCDGRRIGKGGVSLYETVGGQMLPLSKQKLRNLIGDESNWAETPGTYKQLVNDRVFQFRDIRQYEQLIQLLIKVRTPKLSKESFRPSEVKKILNESLQVLTDEDLSAMVSTMERMDALEDTLRDFQTALRDAAIIRNEYSRYNQYILGRKGQAYLQAHNNALRLRNQLQDAKEALEQLEQEFRDQAQKQKDAESLFQQAKAQYAALGEDGLESQRKRMEEEEAACSQFAEQLAEERRQLENLHSIIDRCEVDLRQKERQLSEAQDQLECGIRELNGQNELLALGEEHQQYARALRQRSPRAESHSLSAALQQRKKHIGQVLACFRELSQAKETYDAACQALDEADAAEIQAKGALRDGQLLEQQERDNLLEAVARWQDSSQELRLSTEELPSLKRMVVQYRSPADWAEVSRFVGSRYLERLGGLQGEKNKEELQLKELRRAREEIRKTLTLLRGQPEPIPPRREQIQATRVQLMMRGIPHAAFYEVVDFAPELGPSQRDLLEAQLADAGILDALVVPRENLEEIRELLQEYPDRFLSPDPPVRDPITSLLPDGDLRFRETVLSCLRGISQSDLQAGTALLPDGRYRCGTIQGHSRPEGPAGFVGAAARRANRERQLRECEERLDRAEALVREKQSALDGLERRLARLQEEREQLPPATELDQALEILAQAQESFSAAQARKERCLDQERAAKQAVARVEQQIREGSRGLPYLRAEEAYEEALDAAESYQALLGALGVSYSDWIHTADAVEAAGDRIAELRDQADVQNRSAAQTQKQLELSRARVQAIQEFLDRPENRARAQRRAALNQEMEAQRLRMNEAEKRCAALEVERRAKGEQLRQRNELLCGAVLEEDELKRYFQEDLGLDLCPLSQGTLEQCAGEAWGKVRPEDRERTPERMGDALRNNYLQHNNSLLKYQPKIQLVFEDAAKPGWLRQRLCISLQWEGKDLSLYGFLQELQKKIDMTAALLEEKDRDLFENILAETLSHKLRARIEESQQWARNMTSLMGTLKTSMGLTFRLEWKAKKAEGESQLDTEQLVRLLNKDRALLTREDSQRVSLHFRAKVKQARQEAVLQEQMTSYADLIRDVLDYRDWYEFHLLYQRDGDPRKELTDRAFNKFSGGEKAMAMYVPLFAAVSAQYQKGGPQCPLLLALDEAFAGVDERNISAMFELVGVLDFDYIMNSQALWGCYANVKSLDIAELHRPANASVVVILHYHWDGAQRALEEDSP</sequence>
<evidence type="ECO:0000313" key="2">
    <source>
        <dbReference type="EMBL" id="HJB38680.1"/>
    </source>
</evidence>
<organism evidence="2 3">
    <name type="scientific">Candidatus Acutalibacter ornithocaccae</name>
    <dbReference type="NCBI Taxonomy" id="2838416"/>
    <lineage>
        <taxon>Bacteria</taxon>
        <taxon>Bacillati</taxon>
        <taxon>Bacillota</taxon>
        <taxon>Clostridia</taxon>
        <taxon>Eubacteriales</taxon>
        <taxon>Acutalibacteraceae</taxon>
        <taxon>Acutalibacter</taxon>
    </lineage>
</organism>
<accession>A0A9D2M0M8</accession>
<name>A0A9D2M0M8_9FIRM</name>
<dbReference type="InterPro" id="IPR027417">
    <property type="entry name" value="P-loop_NTPase"/>
</dbReference>
<reference evidence="2" key="2">
    <citation type="submission" date="2021-04" db="EMBL/GenBank/DDBJ databases">
        <authorList>
            <person name="Gilroy R."/>
        </authorList>
    </citation>
    <scope>NUCLEOTIDE SEQUENCE</scope>
    <source>
        <strain evidence="2">ChiBcolR8-3208</strain>
    </source>
</reference>
<dbReference type="Gene3D" id="3.40.50.300">
    <property type="entry name" value="P-loop containing nucleotide triphosphate hydrolases"/>
    <property type="match status" value="1"/>
</dbReference>
<protein>
    <submittedName>
        <fullName evidence="2">TIGR02680 family protein</fullName>
    </submittedName>
</protein>
<feature type="coiled-coil region" evidence="1">
    <location>
        <begin position="274"/>
        <end position="393"/>
    </location>
</feature>
<dbReference type="InterPro" id="IPR013496">
    <property type="entry name" value="CHP02680"/>
</dbReference>
<dbReference type="SUPFAM" id="SSF52540">
    <property type="entry name" value="P-loop containing nucleoside triphosphate hydrolases"/>
    <property type="match status" value="1"/>
</dbReference>
<evidence type="ECO:0000256" key="1">
    <source>
        <dbReference type="SAM" id="Coils"/>
    </source>
</evidence>
<comment type="caution">
    <text evidence="2">The sequence shown here is derived from an EMBL/GenBank/DDBJ whole genome shotgun (WGS) entry which is preliminary data.</text>
</comment>
<proteinExistence type="predicted"/>
<evidence type="ECO:0000313" key="3">
    <source>
        <dbReference type="Proteomes" id="UP000824214"/>
    </source>
</evidence>
<feature type="coiled-coil region" evidence="1">
    <location>
        <begin position="541"/>
        <end position="575"/>
    </location>
</feature>
<feature type="coiled-coil region" evidence="1">
    <location>
        <begin position="923"/>
        <end position="957"/>
    </location>
</feature>
<dbReference type="Proteomes" id="UP000824214">
    <property type="component" value="Unassembled WGS sequence"/>
</dbReference>
<reference evidence="2" key="1">
    <citation type="journal article" date="2021" name="PeerJ">
        <title>Extensive microbial diversity within the chicken gut microbiome revealed by metagenomics and culture.</title>
        <authorList>
            <person name="Gilroy R."/>
            <person name="Ravi A."/>
            <person name="Getino M."/>
            <person name="Pursley I."/>
            <person name="Horton D.L."/>
            <person name="Alikhan N.F."/>
            <person name="Baker D."/>
            <person name="Gharbi K."/>
            <person name="Hall N."/>
            <person name="Watson M."/>
            <person name="Adriaenssens E.M."/>
            <person name="Foster-Nyarko E."/>
            <person name="Jarju S."/>
            <person name="Secka A."/>
            <person name="Antonio M."/>
            <person name="Oren A."/>
            <person name="Chaudhuri R.R."/>
            <person name="La Ragione R."/>
            <person name="Hildebrand F."/>
            <person name="Pallen M.J."/>
        </authorList>
    </citation>
    <scope>NUCLEOTIDE SEQUENCE</scope>
    <source>
        <strain evidence="2">ChiBcolR8-3208</strain>
    </source>
</reference>
<dbReference type="NCBIfam" id="TIGR02680">
    <property type="entry name" value="TIGR02680 family protein"/>
    <property type="match status" value="1"/>
</dbReference>
<feature type="coiled-coil region" evidence="1">
    <location>
        <begin position="729"/>
        <end position="807"/>
    </location>
</feature>